<accession>A0ABN7UCK9</accession>
<sequence length="121" mass="14399">MVKELPAQTDYQDKMIGGIQKLGQRPTDYPISKSTGPKIEAYRVAWHGFLPNMEEESTIIIKWFENDENYEIIEQLLRIYPEYPLSKWDFHKVTTTDKSDTFEEKLPAFNEYIHWDYCDSL</sequence>
<name>A0ABN7UCK9_GIGMA</name>
<dbReference type="Proteomes" id="UP000789901">
    <property type="component" value="Unassembled WGS sequence"/>
</dbReference>
<keyword evidence="2" id="KW-1185">Reference proteome</keyword>
<gene>
    <name evidence="1" type="ORF">GMARGA_LOCUS5123</name>
</gene>
<reference evidence="1 2" key="1">
    <citation type="submission" date="2021-06" db="EMBL/GenBank/DDBJ databases">
        <authorList>
            <person name="Kallberg Y."/>
            <person name="Tangrot J."/>
            <person name="Rosling A."/>
        </authorList>
    </citation>
    <scope>NUCLEOTIDE SEQUENCE [LARGE SCALE GENOMIC DNA]</scope>
    <source>
        <strain evidence="1 2">120-4 pot B 10/14</strain>
    </source>
</reference>
<organism evidence="1 2">
    <name type="scientific">Gigaspora margarita</name>
    <dbReference type="NCBI Taxonomy" id="4874"/>
    <lineage>
        <taxon>Eukaryota</taxon>
        <taxon>Fungi</taxon>
        <taxon>Fungi incertae sedis</taxon>
        <taxon>Mucoromycota</taxon>
        <taxon>Glomeromycotina</taxon>
        <taxon>Glomeromycetes</taxon>
        <taxon>Diversisporales</taxon>
        <taxon>Gigasporaceae</taxon>
        <taxon>Gigaspora</taxon>
    </lineage>
</organism>
<evidence type="ECO:0000313" key="2">
    <source>
        <dbReference type="Proteomes" id="UP000789901"/>
    </source>
</evidence>
<dbReference type="EMBL" id="CAJVQB010002133">
    <property type="protein sequence ID" value="CAG8563273.1"/>
    <property type="molecule type" value="Genomic_DNA"/>
</dbReference>
<comment type="caution">
    <text evidence="1">The sequence shown here is derived from an EMBL/GenBank/DDBJ whole genome shotgun (WGS) entry which is preliminary data.</text>
</comment>
<proteinExistence type="predicted"/>
<protein>
    <submittedName>
        <fullName evidence="1">2648_t:CDS:1</fullName>
    </submittedName>
</protein>
<evidence type="ECO:0000313" key="1">
    <source>
        <dbReference type="EMBL" id="CAG8563273.1"/>
    </source>
</evidence>